<dbReference type="InterPro" id="IPR011990">
    <property type="entry name" value="TPR-like_helical_dom_sf"/>
</dbReference>
<evidence type="ECO:0000256" key="1">
    <source>
        <dbReference type="SAM" id="Coils"/>
    </source>
</evidence>
<evidence type="ECO:0000259" key="4">
    <source>
        <dbReference type="Pfam" id="PF19904"/>
    </source>
</evidence>
<keyword evidence="6" id="KW-1185">Reference proteome</keyword>
<feature type="chain" id="PRO_5002138656" description="DUF6377 domain-containing protein" evidence="3">
    <location>
        <begin position="28"/>
        <end position="545"/>
    </location>
</feature>
<keyword evidence="2" id="KW-0472">Membrane</keyword>
<dbReference type="PATRIC" id="fig|1229276.3.peg.978"/>
<reference evidence="6" key="1">
    <citation type="submission" date="2014-04" db="EMBL/GenBank/DDBJ databases">
        <title>Whole-Genome optical mapping and complete genome sequence of Sphingobacterium deserti sp. nov., a new spaces isolated from desert in the west of China.</title>
        <authorList>
            <person name="Teng C."/>
            <person name="Zhou Z."/>
            <person name="Li X."/>
            <person name="Chen M."/>
            <person name="Lin M."/>
            <person name="Wang L."/>
            <person name="Su S."/>
            <person name="Zhang C."/>
            <person name="Zhang W."/>
        </authorList>
    </citation>
    <scope>NUCLEOTIDE SEQUENCE [LARGE SCALE GENOMIC DNA]</scope>
    <source>
        <strain evidence="6">ACCC05744</strain>
    </source>
</reference>
<sequence length="545" mass="63843">MVYLCAMPFRYNLVYFLILFIPCISRAQADSTAQVLEEVFHAKDKIEQQKIERLVVLKRRFAQERMPTRKLDLAKELILAYRKYQVDSAIHYTQLYRQLGEQLTDSLVVNQANFYLASLYSSTGKFIEAENLLRGIKRSALPNDLVPAYFEAYTAFSSHYGQSSNNEQYFKLSERYRDSLLNLLPDTSLQYRIALATKYLYHNRETEAEQILRSLLLKTDDRYTERGLIAYLLGLMYKNKNDIDQATYYFSLSAISDIRHVVKDNASLQSLAQCYNSHGDIDKAYQFIQAAVNDAAFCNIRYRSLENSSFYGIINTSFQEKELAQKRALRQNLIVISLLSMFLVLALFFLYTQIKKLRRARIELHQANAELKKLNTQLLLSNTNLSESNHIKEEYIAQFFDICSSYIDKIDEQRKLLLKRFAQKQYDDINKILKSQDVVKNELEELYRNFDIIFLNLYPSFIEDFNQLLRSEERINLKDGELLNTELRIFALIRLGITDSTKIATFLRYSLRTVYNYRVKVRGKVAGSKDEFEAKIRDIGEIRSF</sequence>
<accession>A0A0B8T4U8</accession>
<feature type="transmembrane region" description="Helical" evidence="2">
    <location>
        <begin position="333"/>
        <end position="351"/>
    </location>
</feature>
<dbReference type="Gene3D" id="1.25.40.10">
    <property type="entry name" value="Tetratricopeptide repeat domain"/>
    <property type="match status" value="1"/>
</dbReference>
<keyword evidence="3" id="KW-0732">Signal</keyword>
<comment type="caution">
    <text evidence="5">The sequence shown here is derived from an EMBL/GenBank/DDBJ whole genome shotgun (WGS) entry which is preliminary data.</text>
</comment>
<dbReference type="eggNOG" id="COG4735">
    <property type="taxonomic scope" value="Bacteria"/>
</dbReference>
<feature type="domain" description="DUF6377" evidence="4">
    <location>
        <begin position="257"/>
        <end position="504"/>
    </location>
</feature>
<gene>
    <name evidence="5" type="ORF">DI53_0949</name>
</gene>
<evidence type="ECO:0000313" key="6">
    <source>
        <dbReference type="Proteomes" id="UP000031802"/>
    </source>
</evidence>
<protein>
    <recommendedName>
        <fullName evidence="4">DUF6377 domain-containing protein</fullName>
    </recommendedName>
</protein>
<keyword evidence="2" id="KW-0812">Transmembrane</keyword>
<dbReference type="InterPro" id="IPR045957">
    <property type="entry name" value="DUF6377"/>
</dbReference>
<reference evidence="5 6" key="2">
    <citation type="journal article" date="2015" name="PLoS ONE">
        <title>Whole-Genome Optical Mapping and Finished Genome Sequence of Sphingobacterium deserti sp. nov., a New Species Isolated from the Western Desert of China.</title>
        <authorList>
            <person name="Teng C."/>
            <person name="Zhou Z."/>
            <person name="Molnar I."/>
            <person name="Li X."/>
            <person name="Tang R."/>
            <person name="Chen M."/>
            <person name="Wang L."/>
            <person name="Su S."/>
            <person name="Zhang W."/>
            <person name="Lin M."/>
        </authorList>
    </citation>
    <scope>NUCLEOTIDE SEQUENCE [LARGE SCALE GENOMIC DNA]</scope>
    <source>
        <strain evidence="6">ACCC05744</strain>
    </source>
</reference>
<keyword evidence="2" id="KW-1133">Transmembrane helix</keyword>
<dbReference type="EMBL" id="JJMU01000014">
    <property type="protein sequence ID" value="KGE15268.1"/>
    <property type="molecule type" value="Genomic_DNA"/>
</dbReference>
<dbReference type="STRING" id="1229276.DI53_0949"/>
<name>A0A0B8T4U8_9SPHI</name>
<evidence type="ECO:0000256" key="3">
    <source>
        <dbReference type="SAM" id="SignalP"/>
    </source>
</evidence>
<proteinExistence type="predicted"/>
<organism evidence="5 6">
    <name type="scientific">Sphingobacterium deserti</name>
    <dbReference type="NCBI Taxonomy" id="1229276"/>
    <lineage>
        <taxon>Bacteria</taxon>
        <taxon>Pseudomonadati</taxon>
        <taxon>Bacteroidota</taxon>
        <taxon>Sphingobacteriia</taxon>
        <taxon>Sphingobacteriales</taxon>
        <taxon>Sphingobacteriaceae</taxon>
        <taxon>Sphingobacterium</taxon>
    </lineage>
</organism>
<dbReference type="AlphaFoldDB" id="A0A0B8T4U8"/>
<feature type="coiled-coil region" evidence="1">
    <location>
        <begin position="354"/>
        <end position="384"/>
    </location>
</feature>
<dbReference type="Proteomes" id="UP000031802">
    <property type="component" value="Unassembled WGS sequence"/>
</dbReference>
<dbReference type="Pfam" id="PF19904">
    <property type="entry name" value="DUF6377"/>
    <property type="match status" value="1"/>
</dbReference>
<keyword evidence="1" id="KW-0175">Coiled coil</keyword>
<evidence type="ECO:0000313" key="5">
    <source>
        <dbReference type="EMBL" id="KGE15268.1"/>
    </source>
</evidence>
<feature type="signal peptide" evidence="3">
    <location>
        <begin position="1"/>
        <end position="27"/>
    </location>
</feature>
<evidence type="ECO:0000256" key="2">
    <source>
        <dbReference type="SAM" id="Phobius"/>
    </source>
</evidence>